<name>A0A091CBI0_STREI</name>
<protein>
    <recommendedName>
        <fullName evidence="5">DUF5085 domain-containing protein</fullName>
    </recommendedName>
</protein>
<organism evidence="1 3">
    <name type="scientific">Streptococcus equinus JB1</name>
    <dbReference type="NCBI Taxonomy" id="1294274"/>
    <lineage>
        <taxon>Bacteria</taxon>
        <taxon>Bacillati</taxon>
        <taxon>Bacillota</taxon>
        <taxon>Bacilli</taxon>
        <taxon>Lactobacillales</taxon>
        <taxon>Streptococcaceae</taxon>
        <taxon>Streptococcus</taxon>
    </lineage>
</organism>
<keyword evidence="4" id="KW-1185">Reference proteome</keyword>
<dbReference type="EMBL" id="AUZH01000011">
    <property type="protein sequence ID" value="KFN88618.1"/>
    <property type="molecule type" value="Genomic_DNA"/>
</dbReference>
<evidence type="ECO:0000313" key="4">
    <source>
        <dbReference type="Proteomes" id="UP000182793"/>
    </source>
</evidence>
<dbReference type="Proteomes" id="UP000029382">
    <property type="component" value="Unassembled WGS sequence"/>
</dbReference>
<reference evidence="1 3" key="1">
    <citation type="journal article" date="2014" name="Genome Announc.">
        <title>Draft Genome Sequences of Streptococcus bovis Strains ATCC 33317 and JB1.</title>
        <authorList>
            <person name="Benahmed F.H."/>
            <person name="Gopinath G.R."/>
            <person name="Harbottle H."/>
            <person name="Cotta M.A."/>
            <person name="Luo Y."/>
            <person name="Henderson C."/>
            <person name="Teri P."/>
            <person name="Soppet D."/>
            <person name="Rasmussen M."/>
            <person name="Whitehead T.R."/>
            <person name="Davidson M."/>
        </authorList>
    </citation>
    <scope>NUCLEOTIDE SEQUENCE [LARGE SCALE GENOMIC DNA]</scope>
    <source>
        <strain evidence="1 3">JB1</strain>
    </source>
</reference>
<evidence type="ECO:0000313" key="3">
    <source>
        <dbReference type="Proteomes" id="UP000029382"/>
    </source>
</evidence>
<accession>A0A091CBI0</accession>
<dbReference type="Proteomes" id="UP000182793">
    <property type="component" value="Unassembled WGS sequence"/>
</dbReference>
<gene>
    <name evidence="1" type="ORF">H702_01760</name>
    <name evidence="2" type="ORF">SAMN02910290_01176</name>
</gene>
<reference evidence="2 4" key="2">
    <citation type="submission" date="2016-10" db="EMBL/GenBank/DDBJ databases">
        <authorList>
            <person name="Varghese N."/>
            <person name="Submissions S."/>
        </authorList>
    </citation>
    <scope>NUCLEOTIDE SEQUENCE [LARGE SCALE GENOMIC DNA]</scope>
    <source>
        <strain evidence="2 4">JB1</strain>
    </source>
</reference>
<dbReference type="EMBL" id="FOTG01000006">
    <property type="protein sequence ID" value="SFL28139.1"/>
    <property type="molecule type" value="Genomic_DNA"/>
</dbReference>
<evidence type="ECO:0000313" key="1">
    <source>
        <dbReference type="EMBL" id="KFN88618.1"/>
    </source>
</evidence>
<evidence type="ECO:0008006" key="5">
    <source>
        <dbReference type="Google" id="ProtNLM"/>
    </source>
</evidence>
<dbReference type="AlphaFoldDB" id="A0A091CBI0"/>
<sequence length="142" mass="16562">MIEKAIIKQTHLVKKTVRIEADQLPALFEYTEYLPFEFGIYKDGPTFFEITPSQYQEEKQTYDVYIPINTEVASTDDFTYVPSLEIKGVRKRVPFEEGLDEHLNSMKDYMREEGLAIPDKLFLIITPVYGQLFADIIIPEEN</sequence>
<evidence type="ECO:0000313" key="2">
    <source>
        <dbReference type="EMBL" id="SFL28139.1"/>
    </source>
</evidence>
<proteinExistence type="predicted"/>
<dbReference type="RefSeq" id="WP_024344444.1">
    <property type="nucleotide sequence ID" value="NZ_AUZH01000011.1"/>
</dbReference>
<comment type="caution">
    <text evidence="1">The sequence shown here is derived from an EMBL/GenBank/DDBJ whole genome shotgun (WGS) entry which is preliminary data.</text>
</comment>